<keyword evidence="4" id="KW-1185">Reference proteome</keyword>
<dbReference type="Proteomes" id="UP001447008">
    <property type="component" value="Unassembled WGS sequence"/>
</dbReference>
<accession>A0ABU9N049</accession>
<gene>
    <name evidence="3" type="ORF">WCN91_15075</name>
</gene>
<keyword evidence="1" id="KW-0175">Coiled coil</keyword>
<feature type="coiled-coil region" evidence="1">
    <location>
        <begin position="37"/>
        <end position="64"/>
    </location>
</feature>
<name>A0ABU9N049_9GAMM</name>
<dbReference type="EMBL" id="JBCGCU010000026">
    <property type="protein sequence ID" value="MEM0516715.1"/>
    <property type="molecule type" value="Genomic_DNA"/>
</dbReference>
<comment type="caution">
    <text evidence="3">The sequence shown here is derived from an EMBL/GenBank/DDBJ whole genome shotgun (WGS) entry which is preliminary data.</text>
</comment>
<protein>
    <submittedName>
        <fullName evidence="3">Uncharacterized protein</fullName>
    </submittedName>
</protein>
<reference evidence="3 4" key="1">
    <citation type="submission" date="2024-03" db="EMBL/GenBank/DDBJ databases">
        <title>Pseudoalteromonas qingdaonensis sp. nov., isolated from the intestines of marine benthic organisms.</title>
        <authorList>
            <person name="Lin X."/>
            <person name="Fang S."/>
            <person name="Hu X."/>
        </authorList>
    </citation>
    <scope>NUCLEOTIDE SEQUENCE [LARGE SCALE GENOMIC DNA]</scope>
    <source>
        <strain evidence="3 4">YIC-827</strain>
    </source>
</reference>
<keyword evidence="2" id="KW-0812">Transmembrane</keyword>
<evidence type="ECO:0000256" key="2">
    <source>
        <dbReference type="SAM" id="Phobius"/>
    </source>
</evidence>
<evidence type="ECO:0000256" key="1">
    <source>
        <dbReference type="SAM" id="Coils"/>
    </source>
</evidence>
<feature type="transmembrane region" description="Helical" evidence="2">
    <location>
        <begin position="6"/>
        <end position="31"/>
    </location>
</feature>
<evidence type="ECO:0000313" key="4">
    <source>
        <dbReference type="Proteomes" id="UP001447008"/>
    </source>
</evidence>
<keyword evidence="2" id="KW-0472">Membrane</keyword>
<keyword evidence="2" id="KW-1133">Transmembrane helix</keyword>
<sequence length="183" mass="20482">MDWDIIFKVFAGFLASVGSAGAIIFGLSSWLGKVWAQRILEQEKNKMAAELETTKRELDFAKEKLLSNHSDKIAIYRMVIDTVAEILAAFDSHSSRQLSPEDARNALNTFNRDRIRLYGYLGMLAPQSVMDAQDKLIDLLLLVANGNTVYDWAAVRELALSLINEVRKDVGIDKSPISYNGDL</sequence>
<proteinExistence type="predicted"/>
<evidence type="ECO:0000313" key="3">
    <source>
        <dbReference type="EMBL" id="MEM0516715.1"/>
    </source>
</evidence>
<organism evidence="3 4">
    <name type="scientific">Pseudoalteromonas qingdaonensis</name>
    <dbReference type="NCBI Taxonomy" id="3131913"/>
    <lineage>
        <taxon>Bacteria</taxon>
        <taxon>Pseudomonadati</taxon>
        <taxon>Pseudomonadota</taxon>
        <taxon>Gammaproteobacteria</taxon>
        <taxon>Alteromonadales</taxon>
        <taxon>Pseudoalteromonadaceae</taxon>
        <taxon>Pseudoalteromonas</taxon>
    </lineage>
</organism>
<dbReference type="RefSeq" id="WP_342680186.1">
    <property type="nucleotide sequence ID" value="NZ_JBCGCU010000026.1"/>
</dbReference>